<name>A0A2H3L569_9CHLR</name>
<dbReference type="EMBL" id="LYXE01000103">
    <property type="protein sequence ID" value="PDV98343.1"/>
    <property type="molecule type" value="Genomic_DNA"/>
</dbReference>
<protein>
    <submittedName>
        <fullName evidence="2">Uncharacterized protein</fullName>
    </submittedName>
</protein>
<feature type="transmembrane region" description="Helical" evidence="1">
    <location>
        <begin position="88"/>
        <end position="108"/>
    </location>
</feature>
<gene>
    <name evidence="2" type="ORF">A9Q02_15785</name>
</gene>
<keyword evidence="1" id="KW-0472">Membrane</keyword>
<evidence type="ECO:0000313" key="2">
    <source>
        <dbReference type="EMBL" id="PDV98343.1"/>
    </source>
</evidence>
<reference evidence="2 3" key="1">
    <citation type="submission" date="2016-05" db="EMBL/GenBank/DDBJ databases">
        <authorList>
            <person name="Lavstsen T."/>
            <person name="Jespersen J.S."/>
        </authorList>
    </citation>
    <scope>NUCLEOTIDE SEQUENCE [LARGE SCALE GENOMIC DNA]</scope>
    <source>
        <strain evidence="2 3">B7-9</strain>
    </source>
</reference>
<keyword evidence="1" id="KW-0812">Transmembrane</keyword>
<sequence length="128" mass="13930">MGELRPPTECRLGNDLKGAVIIAMVAVNVVQAPVDEIVEMVAVGHERMPTADMTTCARNGGAAIGIGCTHRNHMLIVMARVGMMQMPIVQIINMPLVAYPYMAAMLAMHMRMVLVLRTTHCVISSYHA</sequence>
<keyword evidence="1" id="KW-1133">Transmembrane helix</keyword>
<organism evidence="2 3">
    <name type="scientific">Candidatus Chloroploca asiatica</name>
    <dbReference type="NCBI Taxonomy" id="1506545"/>
    <lineage>
        <taxon>Bacteria</taxon>
        <taxon>Bacillati</taxon>
        <taxon>Chloroflexota</taxon>
        <taxon>Chloroflexia</taxon>
        <taxon>Chloroflexales</taxon>
        <taxon>Chloroflexineae</taxon>
        <taxon>Oscillochloridaceae</taxon>
        <taxon>Candidatus Chloroploca</taxon>
    </lineage>
</organism>
<dbReference type="AlphaFoldDB" id="A0A2H3L569"/>
<evidence type="ECO:0000256" key="1">
    <source>
        <dbReference type="SAM" id="Phobius"/>
    </source>
</evidence>
<keyword evidence="3" id="KW-1185">Reference proteome</keyword>
<accession>A0A2H3L569</accession>
<dbReference type="Proteomes" id="UP000220922">
    <property type="component" value="Unassembled WGS sequence"/>
</dbReference>
<comment type="caution">
    <text evidence="2">The sequence shown here is derived from an EMBL/GenBank/DDBJ whole genome shotgun (WGS) entry which is preliminary data.</text>
</comment>
<proteinExistence type="predicted"/>
<evidence type="ECO:0000313" key="3">
    <source>
        <dbReference type="Proteomes" id="UP000220922"/>
    </source>
</evidence>